<reference evidence="6 7" key="1">
    <citation type="journal article" date="2016" name="Front. Microbiol.">
        <title>Comparative Genomic Analysis Reveals a Diverse Repertoire of Genes Involved in Prokaryote-Eukaryote Interactions within the Pseudovibrio Genus.</title>
        <authorList>
            <person name="Romano S."/>
            <person name="Fernandez-Guerra A."/>
            <person name="Reen F.J."/>
            <person name="Glockner F.O."/>
            <person name="Crowley S.P."/>
            <person name="O'Sullivan O."/>
            <person name="Cotter P.D."/>
            <person name="Adams C."/>
            <person name="Dobson A.D."/>
            <person name="O'Gara F."/>
        </authorList>
    </citation>
    <scope>NUCLEOTIDE SEQUENCE [LARGE SCALE GENOMIC DNA]</scope>
    <source>
        <strain evidence="6 7">Ad2</strain>
    </source>
</reference>
<proteinExistence type="predicted"/>
<dbReference type="CDD" id="cd01392">
    <property type="entry name" value="HTH_LacI"/>
    <property type="match status" value="1"/>
</dbReference>
<gene>
    <name evidence="6" type="primary">degA</name>
    <name evidence="6" type="ORF">PsAD2_01663</name>
</gene>
<evidence type="ECO:0000259" key="5">
    <source>
        <dbReference type="PROSITE" id="PS50932"/>
    </source>
</evidence>
<dbReference type="PROSITE" id="PS50932">
    <property type="entry name" value="HTH_LACI_2"/>
    <property type="match status" value="1"/>
</dbReference>
<keyword evidence="7" id="KW-1185">Reference proteome</keyword>
<comment type="caution">
    <text evidence="6">The sequence shown here is derived from an EMBL/GenBank/DDBJ whole genome shotgun (WGS) entry which is preliminary data.</text>
</comment>
<dbReference type="InterPro" id="IPR046335">
    <property type="entry name" value="LacI/GalR-like_sensor"/>
</dbReference>
<dbReference type="SUPFAM" id="SSF53822">
    <property type="entry name" value="Periplasmic binding protein-like I"/>
    <property type="match status" value="1"/>
</dbReference>
<dbReference type="STRING" id="989403.SAMN05421798_109101"/>
<dbReference type="Proteomes" id="UP000076577">
    <property type="component" value="Unassembled WGS sequence"/>
</dbReference>
<dbReference type="Gene3D" id="3.40.50.2300">
    <property type="match status" value="2"/>
</dbReference>
<dbReference type="CDD" id="cd06278">
    <property type="entry name" value="PBP1_LacI-like"/>
    <property type="match status" value="1"/>
</dbReference>
<keyword evidence="3" id="KW-0238">DNA-binding</keyword>
<evidence type="ECO:0000256" key="4">
    <source>
        <dbReference type="ARBA" id="ARBA00023163"/>
    </source>
</evidence>
<dbReference type="PANTHER" id="PTHR30146:SF95">
    <property type="entry name" value="RIBOSE OPERON REPRESSOR"/>
    <property type="match status" value="1"/>
</dbReference>
<dbReference type="SUPFAM" id="SSF47413">
    <property type="entry name" value="lambda repressor-like DNA-binding domains"/>
    <property type="match status" value="1"/>
</dbReference>
<dbReference type="RefSeq" id="WP_068004785.1">
    <property type="nucleotide sequence ID" value="NZ_FOFM01000009.1"/>
</dbReference>
<keyword evidence="2" id="KW-0805">Transcription regulation</keyword>
<sequence length="343" mass="36960">MSEKVSSRKQQVRAVDVARHAGVSRVSVSRTFTPGASVSASTRAKVLKSAEILGYHVNRLASSLNRSESGIVALIAAEIETPHRATMIAELSEKLQAAGKVTMLINTSGYEERVQDALLQAISFRTEAAIILSGAPDPSLADTCFSNGMKLVLINREEDFPGSLQIGPDNKAAGRTAFNALLRAGCQRIALSNSSNATSGILEREEGFLEAAVEAGVNVICEVAGVTSYKAGLEIGTRLMDREDRPDGVFCTTDLIACGVIDAARQRFGLRTPEDLSVIGFDNIPQAEWEGYNLTTFAQPTDLIIDKCLEWCTTQQPSTEAVKLPARFVWRNSVQKVLVAQSQ</sequence>
<dbReference type="Gene3D" id="1.10.260.40">
    <property type="entry name" value="lambda repressor-like DNA-binding domains"/>
    <property type="match status" value="1"/>
</dbReference>
<organism evidence="6 7">
    <name type="scientific">Pseudovibrio axinellae</name>
    <dbReference type="NCBI Taxonomy" id="989403"/>
    <lineage>
        <taxon>Bacteria</taxon>
        <taxon>Pseudomonadati</taxon>
        <taxon>Pseudomonadota</taxon>
        <taxon>Alphaproteobacteria</taxon>
        <taxon>Hyphomicrobiales</taxon>
        <taxon>Stappiaceae</taxon>
        <taxon>Pseudovibrio</taxon>
    </lineage>
</organism>
<name>A0A165ZFN7_9HYPH</name>
<dbReference type="InterPro" id="IPR000843">
    <property type="entry name" value="HTH_LacI"/>
</dbReference>
<accession>A0A165ZFN7</accession>
<dbReference type="Pfam" id="PF00356">
    <property type="entry name" value="LacI"/>
    <property type="match status" value="1"/>
</dbReference>
<dbReference type="Pfam" id="PF13377">
    <property type="entry name" value="Peripla_BP_3"/>
    <property type="match status" value="1"/>
</dbReference>
<dbReference type="EMBL" id="LMCB01000012">
    <property type="protein sequence ID" value="KZL19842.1"/>
    <property type="molecule type" value="Genomic_DNA"/>
</dbReference>
<evidence type="ECO:0000313" key="6">
    <source>
        <dbReference type="EMBL" id="KZL19842.1"/>
    </source>
</evidence>
<feature type="domain" description="HTH lacI-type" evidence="5">
    <location>
        <begin position="12"/>
        <end position="66"/>
    </location>
</feature>
<dbReference type="InterPro" id="IPR010982">
    <property type="entry name" value="Lambda_DNA-bd_dom_sf"/>
</dbReference>
<dbReference type="OrthoDB" id="8433438at2"/>
<evidence type="ECO:0000256" key="2">
    <source>
        <dbReference type="ARBA" id="ARBA00023015"/>
    </source>
</evidence>
<keyword evidence="1" id="KW-0678">Repressor</keyword>
<dbReference type="InterPro" id="IPR028082">
    <property type="entry name" value="Peripla_BP_I"/>
</dbReference>
<dbReference type="AlphaFoldDB" id="A0A165ZFN7"/>
<evidence type="ECO:0000256" key="1">
    <source>
        <dbReference type="ARBA" id="ARBA00022491"/>
    </source>
</evidence>
<dbReference type="PATRIC" id="fig|989403.3.peg.1765"/>
<keyword evidence="4" id="KW-0804">Transcription</keyword>
<evidence type="ECO:0000256" key="3">
    <source>
        <dbReference type="ARBA" id="ARBA00023125"/>
    </source>
</evidence>
<dbReference type="GO" id="GO:0000976">
    <property type="term" value="F:transcription cis-regulatory region binding"/>
    <property type="evidence" value="ECO:0007669"/>
    <property type="project" value="TreeGrafter"/>
</dbReference>
<evidence type="ECO:0000313" key="7">
    <source>
        <dbReference type="Proteomes" id="UP000076577"/>
    </source>
</evidence>
<dbReference type="PANTHER" id="PTHR30146">
    <property type="entry name" value="LACI-RELATED TRANSCRIPTIONAL REPRESSOR"/>
    <property type="match status" value="1"/>
</dbReference>
<dbReference type="SMART" id="SM00354">
    <property type="entry name" value="HTH_LACI"/>
    <property type="match status" value="1"/>
</dbReference>
<protein>
    <submittedName>
        <fullName evidence="6">HTH-type transcriptional regulator DegA</fullName>
    </submittedName>
</protein>
<dbReference type="GO" id="GO:0003700">
    <property type="term" value="F:DNA-binding transcription factor activity"/>
    <property type="evidence" value="ECO:0007669"/>
    <property type="project" value="TreeGrafter"/>
</dbReference>